<comment type="similarity">
    <text evidence="2 5">Belongs to the cyclophilin-type PPIase family.</text>
</comment>
<gene>
    <name evidence="7" type="ORF">BSZ32_12135</name>
</gene>
<dbReference type="InterPro" id="IPR044666">
    <property type="entry name" value="Cyclophilin_A-like"/>
</dbReference>
<dbReference type="CDD" id="cd00317">
    <property type="entry name" value="cyclophilin"/>
    <property type="match status" value="1"/>
</dbReference>
<dbReference type="PROSITE" id="PS50072">
    <property type="entry name" value="CSA_PPIASE_2"/>
    <property type="match status" value="1"/>
</dbReference>
<organism evidence="7 8">
    <name type="scientific">Rubritalea profundi</name>
    <dbReference type="NCBI Taxonomy" id="1658618"/>
    <lineage>
        <taxon>Bacteria</taxon>
        <taxon>Pseudomonadati</taxon>
        <taxon>Verrucomicrobiota</taxon>
        <taxon>Verrucomicrobiia</taxon>
        <taxon>Verrucomicrobiales</taxon>
        <taxon>Rubritaleaceae</taxon>
        <taxon>Rubritalea</taxon>
    </lineage>
</organism>
<dbReference type="EC" id="5.2.1.8" evidence="5"/>
<evidence type="ECO:0000256" key="3">
    <source>
        <dbReference type="ARBA" id="ARBA00023110"/>
    </source>
</evidence>
<evidence type="ECO:0000313" key="7">
    <source>
        <dbReference type="EMBL" id="PQJ29164.1"/>
    </source>
</evidence>
<evidence type="ECO:0000256" key="1">
    <source>
        <dbReference type="ARBA" id="ARBA00002388"/>
    </source>
</evidence>
<evidence type="ECO:0000256" key="4">
    <source>
        <dbReference type="ARBA" id="ARBA00023235"/>
    </source>
</evidence>
<evidence type="ECO:0000256" key="5">
    <source>
        <dbReference type="RuleBase" id="RU363019"/>
    </source>
</evidence>
<proteinExistence type="inferred from homology"/>
<dbReference type="EMBL" id="MQWA01000001">
    <property type="protein sequence ID" value="PQJ29164.1"/>
    <property type="molecule type" value="Genomic_DNA"/>
</dbReference>
<dbReference type="InterPro" id="IPR029000">
    <property type="entry name" value="Cyclophilin-like_dom_sf"/>
</dbReference>
<dbReference type="PRINTS" id="PR00153">
    <property type="entry name" value="CSAPPISMRASE"/>
</dbReference>
<evidence type="ECO:0000259" key="6">
    <source>
        <dbReference type="PROSITE" id="PS50072"/>
    </source>
</evidence>
<name>A0A2S7U444_9BACT</name>
<dbReference type="OrthoDB" id="9807797at2"/>
<dbReference type="Gene3D" id="2.40.100.10">
    <property type="entry name" value="Cyclophilin-like"/>
    <property type="match status" value="1"/>
</dbReference>
<comment type="catalytic activity">
    <reaction evidence="5">
        <text>[protein]-peptidylproline (omega=180) = [protein]-peptidylproline (omega=0)</text>
        <dbReference type="Rhea" id="RHEA:16237"/>
        <dbReference type="Rhea" id="RHEA-COMP:10747"/>
        <dbReference type="Rhea" id="RHEA-COMP:10748"/>
        <dbReference type="ChEBI" id="CHEBI:83833"/>
        <dbReference type="ChEBI" id="CHEBI:83834"/>
        <dbReference type="EC" id="5.2.1.8"/>
    </reaction>
</comment>
<dbReference type="AlphaFoldDB" id="A0A2S7U444"/>
<dbReference type="PIRSF" id="PIRSF001467">
    <property type="entry name" value="Peptidylpro_ismrse"/>
    <property type="match status" value="1"/>
</dbReference>
<dbReference type="Pfam" id="PF00160">
    <property type="entry name" value="Pro_isomerase"/>
    <property type="match status" value="1"/>
</dbReference>
<reference evidence="7 8" key="1">
    <citation type="submission" date="2016-12" db="EMBL/GenBank/DDBJ databases">
        <title>Study of bacterial adaptation to deep sea.</title>
        <authorList>
            <person name="Song J."/>
            <person name="Yoshizawa S."/>
            <person name="Kogure K."/>
        </authorList>
    </citation>
    <scope>NUCLEOTIDE SEQUENCE [LARGE SCALE GENOMIC DNA]</scope>
    <source>
        <strain evidence="7 8">SAORIC-165</strain>
    </source>
</reference>
<dbReference type="GO" id="GO:0003755">
    <property type="term" value="F:peptidyl-prolyl cis-trans isomerase activity"/>
    <property type="evidence" value="ECO:0007669"/>
    <property type="project" value="UniProtKB-UniRule"/>
</dbReference>
<evidence type="ECO:0000256" key="2">
    <source>
        <dbReference type="ARBA" id="ARBA00007365"/>
    </source>
</evidence>
<keyword evidence="4 5" id="KW-0413">Isomerase</keyword>
<dbReference type="InterPro" id="IPR002130">
    <property type="entry name" value="Cyclophilin-type_PPIase_dom"/>
</dbReference>
<keyword evidence="8" id="KW-1185">Reference proteome</keyword>
<keyword evidence="3 5" id="KW-0697">Rotamase</keyword>
<dbReference type="InterPro" id="IPR024936">
    <property type="entry name" value="Cyclophilin-type_PPIase"/>
</dbReference>
<protein>
    <recommendedName>
        <fullName evidence="5">Peptidyl-prolyl cis-trans isomerase</fullName>
        <shortName evidence="5">PPIase</shortName>
        <ecNumber evidence="5">5.2.1.8</ecNumber>
    </recommendedName>
</protein>
<feature type="domain" description="PPIase cyclophilin-type" evidence="6">
    <location>
        <begin position="16"/>
        <end position="135"/>
    </location>
</feature>
<evidence type="ECO:0000313" key="8">
    <source>
        <dbReference type="Proteomes" id="UP000239907"/>
    </source>
</evidence>
<accession>A0A2S7U444</accession>
<sequence>MSDLADINITVTTNKGDIDITLFSADAPVTCASFLNLASRGFYDGIVFHRVIDNFMVQGGDPTGTGMGGPGYKFECECKPAIRKHDKPGILSMANAGPNTNGSQFFITHGPTPHLDGNHTVFGETTKGQDVINSIVQGDKIESIKIHGDTAALFAAHADRITDWNKQLG</sequence>
<dbReference type="PANTHER" id="PTHR45625:SF4">
    <property type="entry name" value="PEPTIDYLPROLYL ISOMERASE DOMAIN AND WD REPEAT-CONTAINING PROTEIN 1"/>
    <property type="match status" value="1"/>
</dbReference>
<dbReference type="Proteomes" id="UP000239907">
    <property type="component" value="Unassembled WGS sequence"/>
</dbReference>
<comment type="function">
    <text evidence="1 5">PPIases accelerate the folding of proteins. It catalyzes the cis-trans isomerization of proline imidic peptide bonds in oligopeptides.</text>
</comment>
<dbReference type="SUPFAM" id="SSF50891">
    <property type="entry name" value="Cyclophilin-like"/>
    <property type="match status" value="1"/>
</dbReference>
<dbReference type="PANTHER" id="PTHR45625">
    <property type="entry name" value="PEPTIDYL-PROLYL CIS-TRANS ISOMERASE-RELATED"/>
    <property type="match status" value="1"/>
</dbReference>
<comment type="caution">
    <text evidence="7">The sequence shown here is derived from an EMBL/GenBank/DDBJ whole genome shotgun (WGS) entry which is preliminary data.</text>
</comment>
<dbReference type="RefSeq" id="WP_105043657.1">
    <property type="nucleotide sequence ID" value="NZ_MQWA01000001.1"/>
</dbReference>